<dbReference type="OrthoDB" id="10255964at2759"/>
<dbReference type="InterPro" id="IPR036028">
    <property type="entry name" value="SH3-like_dom_sf"/>
</dbReference>
<evidence type="ECO:0000259" key="10">
    <source>
        <dbReference type="PROSITE" id="PS50002"/>
    </source>
</evidence>
<dbReference type="InterPro" id="IPR001060">
    <property type="entry name" value="FCH_dom"/>
</dbReference>
<comment type="caution">
    <text evidence="12">The sequence shown here is derived from an EMBL/GenBank/DDBJ whole genome shotgun (WGS) entry which is preliminary data.</text>
</comment>
<name>A0A9Q0LN50_ANAIG</name>
<evidence type="ECO:0000313" key="12">
    <source>
        <dbReference type="EMBL" id="KAJ5075862.1"/>
    </source>
</evidence>
<dbReference type="InterPro" id="IPR031160">
    <property type="entry name" value="F_BAR_dom"/>
</dbReference>
<evidence type="ECO:0000256" key="4">
    <source>
        <dbReference type="ARBA" id="ARBA00022553"/>
    </source>
</evidence>
<evidence type="ECO:0000313" key="13">
    <source>
        <dbReference type="Proteomes" id="UP001149090"/>
    </source>
</evidence>
<organism evidence="12 13">
    <name type="scientific">Anaeramoeba ignava</name>
    <name type="common">Anaerobic marine amoeba</name>
    <dbReference type="NCBI Taxonomy" id="1746090"/>
    <lineage>
        <taxon>Eukaryota</taxon>
        <taxon>Metamonada</taxon>
        <taxon>Anaeramoebidae</taxon>
        <taxon>Anaeramoeba</taxon>
    </lineage>
</organism>
<evidence type="ECO:0000256" key="1">
    <source>
        <dbReference type="ARBA" id="ARBA00004245"/>
    </source>
</evidence>
<dbReference type="PROSITE" id="PS50002">
    <property type="entry name" value="SH3"/>
    <property type="match status" value="1"/>
</dbReference>
<feature type="region of interest" description="Disordered" evidence="9">
    <location>
        <begin position="253"/>
        <end position="272"/>
    </location>
</feature>
<gene>
    <name evidence="12" type="ORF">M0811_06724</name>
</gene>
<dbReference type="InterPro" id="IPR001452">
    <property type="entry name" value="SH3_domain"/>
</dbReference>
<dbReference type="Gene3D" id="1.20.1270.60">
    <property type="entry name" value="Arfaptin homology (AH) domain/BAR domain"/>
    <property type="match status" value="1"/>
</dbReference>
<dbReference type="PROSITE" id="PS51741">
    <property type="entry name" value="F_BAR"/>
    <property type="match status" value="1"/>
</dbReference>
<dbReference type="PRINTS" id="PR00452">
    <property type="entry name" value="SH3DOMAIN"/>
</dbReference>
<dbReference type="PANTHER" id="PTHR23065">
    <property type="entry name" value="PROLINE-SERINE-THREONINE PHOSPHATASE INTERACTING PROTEIN 1"/>
    <property type="match status" value="1"/>
</dbReference>
<dbReference type="AlphaFoldDB" id="A0A9Q0LN50"/>
<feature type="domain" description="F-BAR" evidence="11">
    <location>
        <begin position="1"/>
        <end position="241"/>
    </location>
</feature>
<evidence type="ECO:0000256" key="6">
    <source>
        <dbReference type="PROSITE-ProRule" id="PRU00192"/>
    </source>
</evidence>
<dbReference type="CDD" id="cd00174">
    <property type="entry name" value="SH3"/>
    <property type="match status" value="1"/>
</dbReference>
<dbReference type="GO" id="GO:0008017">
    <property type="term" value="F:microtubule binding"/>
    <property type="evidence" value="ECO:0007669"/>
    <property type="project" value="TreeGrafter"/>
</dbReference>
<dbReference type="Proteomes" id="UP001149090">
    <property type="component" value="Unassembled WGS sequence"/>
</dbReference>
<dbReference type="Pfam" id="PF00018">
    <property type="entry name" value="SH3_1"/>
    <property type="match status" value="1"/>
</dbReference>
<keyword evidence="13" id="KW-1185">Reference proteome</keyword>
<dbReference type="SUPFAM" id="SSF50044">
    <property type="entry name" value="SH3-domain"/>
    <property type="match status" value="1"/>
</dbReference>
<evidence type="ECO:0000256" key="9">
    <source>
        <dbReference type="SAM" id="MobiDB-lite"/>
    </source>
</evidence>
<dbReference type="Pfam" id="PF00611">
    <property type="entry name" value="FCH"/>
    <property type="match status" value="1"/>
</dbReference>
<dbReference type="FunFam" id="2.30.30.40:FF:000072">
    <property type="entry name" value="Unconventional Myosin IB"/>
    <property type="match status" value="1"/>
</dbReference>
<comment type="subcellular location">
    <subcellularLocation>
        <location evidence="1">Cytoplasm</location>
        <location evidence="1">Cytoskeleton</location>
    </subcellularLocation>
</comment>
<dbReference type="GO" id="GO:0030041">
    <property type="term" value="P:actin filament polymerization"/>
    <property type="evidence" value="ECO:0007669"/>
    <property type="project" value="TreeGrafter"/>
</dbReference>
<dbReference type="SMART" id="SM00326">
    <property type="entry name" value="SH3"/>
    <property type="match status" value="1"/>
</dbReference>
<evidence type="ECO:0000256" key="3">
    <source>
        <dbReference type="ARBA" id="ARBA00022490"/>
    </source>
</evidence>
<dbReference type="PANTHER" id="PTHR23065:SF7">
    <property type="entry name" value="NOSTRIN, ISOFORM H"/>
    <property type="match status" value="1"/>
</dbReference>
<evidence type="ECO:0000256" key="5">
    <source>
        <dbReference type="ARBA" id="ARBA00023212"/>
    </source>
</evidence>
<evidence type="ECO:0000256" key="7">
    <source>
        <dbReference type="PROSITE-ProRule" id="PRU01077"/>
    </source>
</evidence>
<sequence length="353" mass="40004">MSFRNELIDYYEPTKEMVSTNLKELKELTELLQKIAKLQEFYGHSLSKLLKGAKVGNKSTGTIKNAIEVLKTEYQQIGDAHENIAKTTLNEISKSLIEVTKSIKQSKKSIASTSDKQGKVVQNLKKKYESSQSKLTKVDSELNSIQGDNPKAEKLKTTKSKLEEEVSQNKRNYDSNQTEFTDKVVPGVMDKFEECEKNRIQGIQKGLELLSSMNSTKLLEPFQESMRKVNQAISSINLQTDIQAFIQNAQSGKSSEFKSEKKSKTTTTNTTNTTTTKRIEGFNVSKTNQKPQAKSNTFKVRAIYDYQAEDETQIDLKVNQIIVVSNTEDENWWIGKIGSKEGYFPSNYVERVD</sequence>
<protein>
    <submittedName>
        <fullName evidence="12">Proline-serine-threonine phosphatase interacting protein</fullName>
    </submittedName>
</protein>
<dbReference type="GO" id="GO:0016050">
    <property type="term" value="P:vesicle organization"/>
    <property type="evidence" value="ECO:0007669"/>
    <property type="project" value="TreeGrafter"/>
</dbReference>
<dbReference type="EMBL" id="JAPDFW010000063">
    <property type="protein sequence ID" value="KAJ5075862.1"/>
    <property type="molecule type" value="Genomic_DNA"/>
</dbReference>
<dbReference type="SUPFAM" id="SSF103657">
    <property type="entry name" value="BAR/IMD domain-like"/>
    <property type="match status" value="1"/>
</dbReference>
<feature type="coiled-coil region" evidence="8">
    <location>
        <begin position="121"/>
        <end position="179"/>
    </location>
</feature>
<accession>A0A9Q0LN50</accession>
<evidence type="ECO:0000256" key="8">
    <source>
        <dbReference type="SAM" id="Coils"/>
    </source>
</evidence>
<dbReference type="GO" id="GO:0031982">
    <property type="term" value="C:vesicle"/>
    <property type="evidence" value="ECO:0007669"/>
    <property type="project" value="TreeGrafter"/>
</dbReference>
<dbReference type="GO" id="GO:0005886">
    <property type="term" value="C:plasma membrane"/>
    <property type="evidence" value="ECO:0007669"/>
    <property type="project" value="TreeGrafter"/>
</dbReference>
<keyword evidence="2 6" id="KW-0728">SH3 domain</keyword>
<dbReference type="Gene3D" id="2.30.30.40">
    <property type="entry name" value="SH3 Domains"/>
    <property type="match status" value="1"/>
</dbReference>
<feature type="domain" description="SH3" evidence="10">
    <location>
        <begin position="295"/>
        <end position="353"/>
    </location>
</feature>
<keyword evidence="3" id="KW-0963">Cytoplasm</keyword>
<keyword evidence="4" id="KW-0597">Phosphoprotein</keyword>
<keyword evidence="7 8" id="KW-0175">Coiled coil</keyword>
<keyword evidence="5" id="KW-0206">Cytoskeleton</keyword>
<evidence type="ECO:0000259" key="11">
    <source>
        <dbReference type="PROSITE" id="PS51741"/>
    </source>
</evidence>
<proteinExistence type="predicted"/>
<dbReference type="InterPro" id="IPR027267">
    <property type="entry name" value="AH/BAR_dom_sf"/>
</dbReference>
<evidence type="ECO:0000256" key="2">
    <source>
        <dbReference type="ARBA" id="ARBA00022443"/>
    </source>
</evidence>
<dbReference type="SMART" id="SM00055">
    <property type="entry name" value="FCH"/>
    <property type="match status" value="1"/>
</dbReference>
<reference evidence="12" key="1">
    <citation type="submission" date="2022-10" db="EMBL/GenBank/DDBJ databases">
        <title>Novel sulphate-reducing endosymbionts in the free-living metamonad Anaeramoeba.</title>
        <authorList>
            <person name="Jerlstrom-Hultqvist J."/>
            <person name="Cepicka I."/>
            <person name="Gallot-Lavallee L."/>
            <person name="Salas-Leiva D."/>
            <person name="Curtis B.A."/>
            <person name="Zahonova K."/>
            <person name="Pipaliya S."/>
            <person name="Dacks J."/>
            <person name="Roger A.J."/>
        </authorList>
    </citation>
    <scope>NUCLEOTIDE SEQUENCE</scope>
    <source>
        <strain evidence="12">BMAN</strain>
    </source>
</reference>
<dbReference type="GO" id="GO:0005737">
    <property type="term" value="C:cytoplasm"/>
    <property type="evidence" value="ECO:0007669"/>
    <property type="project" value="TreeGrafter"/>
</dbReference>